<evidence type="ECO:0000256" key="2">
    <source>
        <dbReference type="ARBA" id="ARBA00004496"/>
    </source>
</evidence>
<protein>
    <recommendedName>
        <fullName evidence="4 9">Thiopurine S-methyltransferase</fullName>
        <ecNumber evidence="4 9">2.1.1.67</ecNumber>
    </recommendedName>
    <alternativeName>
        <fullName evidence="9">Thiopurine methyltransferase</fullName>
    </alternativeName>
</protein>
<dbReference type="RefSeq" id="WP_062533277.1">
    <property type="nucleotide sequence ID" value="NZ_CP012678.1"/>
</dbReference>
<dbReference type="GO" id="GO:0005737">
    <property type="term" value="C:cytoplasm"/>
    <property type="evidence" value="ECO:0007669"/>
    <property type="project" value="UniProtKB-SubCell"/>
</dbReference>
<dbReference type="SUPFAM" id="SSF53335">
    <property type="entry name" value="S-adenosyl-L-methionine-dependent methyltransferases"/>
    <property type="match status" value="1"/>
</dbReference>
<dbReference type="PROSITE" id="PS51585">
    <property type="entry name" value="SAM_MT_TPMT"/>
    <property type="match status" value="1"/>
</dbReference>
<keyword evidence="11" id="KW-1185">Reference proteome</keyword>
<dbReference type="InterPro" id="IPR025835">
    <property type="entry name" value="Thiopurine_S-MeTrfase"/>
</dbReference>
<dbReference type="InterPro" id="IPR029063">
    <property type="entry name" value="SAM-dependent_MTases_sf"/>
</dbReference>
<proteinExistence type="inferred from homology"/>
<evidence type="ECO:0000313" key="10">
    <source>
        <dbReference type="EMBL" id="ALF58881.1"/>
    </source>
</evidence>
<dbReference type="EMBL" id="CP012678">
    <property type="protein sequence ID" value="ALF58881.1"/>
    <property type="molecule type" value="Genomic_DNA"/>
</dbReference>
<dbReference type="AlphaFoldDB" id="A0A0M4U3C2"/>
<evidence type="ECO:0000313" key="11">
    <source>
        <dbReference type="Proteomes" id="UP000059847"/>
    </source>
</evidence>
<evidence type="ECO:0000256" key="1">
    <source>
        <dbReference type="ARBA" id="ARBA00000903"/>
    </source>
</evidence>
<evidence type="ECO:0000256" key="5">
    <source>
        <dbReference type="ARBA" id="ARBA00022490"/>
    </source>
</evidence>
<dbReference type="PANTHER" id="PTHR10259:SF11">
    <property type="entry name" value="THIOPURINE S-METHYLTRANSFERASE"/>
    <property type="match status" value="1"/>
</dbReference>
<dbReference type="Pfam" id="PF05724">
    <property type="entry name" value="TPMT"/>
    <property type="match status" value="1"/>
</dbReference>
<gene>
    <name evidence="9" type="primary">tpm</name>
    <name evidence="10" type="ORF">AOC03_01465</name>
</gene>
<name>A0A0M4U3C2_9GAMM</name>
<dbReference type="Proteomes" id="UP000059847">
    <property type="component" value="Chromosome"/>
</dbReference>
<dbReference type="FunFam" id="3.40.50.150:FF:000101">
    <property type="entry name" value="Thiopurine S-methyltransferase"/>
    <property type="match status" value="1"/>
</dbReference>
<evidence type="ECO:0000256" key="9">
    <source>
        <dbReference type="HAMAP-Rule" id="MF_00812"/>
    </source>
</evidence>
<evidence type="ECO:0000256" key="8">
    <source>
        <dbReference type="ARBA" id="ARBA00022691"/>
    </source>
</evidence>
<accession>A0A0M4U3C2</accession>
<dbReference type="PANTHER" id="PTHR10259">
    <property type="entry name" value="THIOPURINE S-METHYLTRANSFERASE"/>
    <property type="match status" value="1"/>
</dbReference>
<keyword evidence="8 9" id="KW-0949">S-adenosyl-L-methionine</keyword>
<dbReference type="EC" id="2.1.1.67" evidence="4 9"/>
<dbReference type="GO" id="GO:0032259">
    <property type="term" value="P:methylation"/>
    <property type="evidence" value="ECO:0007669"/>
    <property type="project" value="UniProtKB-KW"/>
</dbReference>
<keyword evidence="6 9" id="KW-0489">Methyltransferase</keyword>
<evidence type="ECO:0000256" key="4">
    <source>
        <dbReference type="ARBA" id="ARBA00011905"/>
    </source>
</evidence>
<dbReference type="InterPro" id="IPR008854">
    <property type="entry name" value="TPMT"/>
</dbReference>
<comment type="similarity">
    <text evidence="3 9">Belongs to the class I-like SAM-binding methyltransferase superfamily. TPMT family.</text>
</comment>
<dbReference type="PIRSF" id="PIRSF023956">
    <property type="entry name" value="Thiopurine_S-methyltransferase"/>
    <property type="match status" value="1"/>
</dbReference>
<dbReference type="OrthoDB" id="9778208at2"/>
<dbReference type="STRING" id="45610.AOC03_01465"/>
<reference evidence="10 11" key="1">
    <citation type="submission" date="2015-09" db="EMBL/GenBank/DDBJ databases">
        <title>Complete genome of Psychrobacter urativorans R10.10B.</title>
        <authorList>
            <person name="See-Too W.S."/>
            <person name="Chan K.G."/>
        </authorList>
    </citation>
    <scope>NUCLEOTIDE SEQUENCE [LARGE SCALE GENOMIC DNA]</scope>
    <source>
        <strain evidence="10 11">R10.10B</strain>
    </source>
</reference>
<evidence type="ECO:0000256" key="7">
    <source>
        <dbReference type="ARBA" id="ARBA00022679"/>
    </source>
</evidence>
<dbReference type="KEGG" id="pur:AOC03_01465"/>
<dbReference type="Gene3D" id="3.40.50.150">
    <property type="entry name" value="Vaccinia Virus protein VP39"/>
    <property type="match status" value="1"/>
</dbReference>
<dbReference type="HAMAP" id="MF_00812">
    <property type="entry name" value="Thiopur_methtran"/>
    <property type="match status" value="1"/>
</dbReference>
<feature type="binding site" evidence="9">
    <location>
        <position position="10"/>
    </location>
    <ligand>
        <name>S-adenosyl-L-methionine</name>
        <dbReference type="ChEBI" id="CHEBI:59789"/>
    </ligand>
</feature>
<comment type="catalytic activity">
    <reaction evidence="1 9">
        <text>S-adenosyl-L-methionine + a thiopurine = S-adenosyl-L-homocysteine + a thiopurine S-methylether.</text>
        <dbReference type="EC" id="2.1.1.67"/>
    </reaction>
</comment>
<evidence type="ECO:0000256" key="3">
    <source>
        <dbReference type="ARBA" id="ARBA00008145"/>
    </source>
</evidence>
<organism evidence="10 11">
    <name type="scientific">Psychrobacter urativorans</name>
    <dbReference type="NCBI Taxonomy" id="45610"/>
    <lineage>
        <taxon>Bacteria</taxon>
        <taxon>Pseudomonadati</taxon>
        <taxon>Pseudomonadota</taxon>
        <taxon>Gammaproteobacteria</taxon>
        <taxon>Moraxellales</taxon>
        <taxon>Moraxellaceae</taxon>
        <taxon>Psychrobacter</taxon>
    </lineage>
</organism>
<evidence type="ECO:0000256" key="6">
    <source>
        <dbReference type="ARBA" id="ARBA00022603"/>
    </source>
</evidence>
<feature type="binding site" evidence="9">
    <location>
        <position position="66"/>
    </location>
    <ligand>
        <name>S-adenosyl-L-methionine</name>
        <dbReference type="ChEBI" id="CHEBI:59789"/>
    </ligand>
</feature>
<dbReference type="GO" id="GO:0008119">
    <property type="term" value="F:thiopurine S-methyltransferase activity"/>
    <property type="evidence" value="ECO:0007669"/>
    <property type="project" value="UniProtKB-UniRule"/>
</dbReference>
<feature type="binding site" evidence="9">
    <location>
        <position position="45"/>
    </location>
    <ligand>
        <name>S-adenosyl-L-methionine</name>
        <dbReference type="ChEBI" id="CHEBI:59789"/>
    </ligand>
</feature>
<keyword evidence="7 9" id="KW-0808">Transferase</keyword>
<comment type="subcellular location">
    <subcellularLocation>
        <location evidence="2 9">Cytoplasm</location>
    </subcellularLocation>
</comment>
<feature type="binding site" evidence="9">
    <location>
        <position position="130"/>
    </location>
    <ligand>
        <name>S-adenosyl-L-methionine</name>
        <dbReference type="ChEBI" id="CHEBI:59789"/>
    </ligand>
</feature>
<keyword evidence="5 9" id="KW-0963">Cytoplasm</keyword>
<sequence>MTSEFWKNAWQKSQTNFTQKKPNSMLTHHFKALNTFKNGRVFVPLCGKSVDMLWFTSQGFDVIGVELSEIAVIQFFAENNLQATVSLHPTTPSLTYYQAEHEGQTLKIWVADIFDLSPIDIGIIDAVYDRGALVALPDMNPDNLRTRYTQKIMVLSNKASQLLLSFAYDGEKQRSDNNKNLPPFLVTQSQLEQYYAEYYEIKLIAEEKVDYVSTAGDSGYRLVYTLVYKN</sequence>